<gene>
    <name evidence="2" type="ORF">ILUMI_25599</name>
</gene>
<keyword evidence="3" id="KW-1185">Reference proteome</keyword>
<dbReference type="Pfam" id="PF00078">
    <property type="entry name" value="RVT_1"/>
    <property type="match status" value="1"/>
</dbReference>
<feature type="domain" description="Reverse transcriptase" evidence="1">
    <location>
        <begin position="13"/>
        <end position="167"/>
    </location>
</feature>
<evidence type="ECO:0000259" key="1">
    <source>
        <dbReference type="Pfam" id="PF00078"/>
    </source>
</evidence>
<dbReference type="PANTHER" id="PTHR47027:SF20">
    <property type="entry name" value="REVERSE TRANSCRIPTASE-LIKE PROTEIN WITH RNA-DIRECTED DNA POLYMERASE DOMAIN"/>
    <property type="match status" value="1"/>
</dbReference>
<organism evidence="2 3">
    <name type="scientific">Ignelater luminosus</name>
    <name type="common">Cucubano</name>
    <name type="synonym">Pyrophorus luminosus</name>
    <dbReference type="NCBI Taxonomy" id="2038154"/>
    <lineage>
        <taxon>Eukaryota</taxon>
        <taxon>Metazoa</taxon>
        <taxon>Ecdysozoa</taxon>
        <taxon>Arthropoda</taxon>
        <taxon>Hexapoda</taxon>
        <taxon>Insecta</taxon>
        <taxon>Pterygota</taxon>
        <taxon>Neoptera</taxon>
        <taxon>Endopterygota</taxon>
        <taxon>Coleoptera</taxon>
        <taxon>Polyphaga</taxon>
        <taxon>Elateriformia</taxon>
        <taxon>Elateroidea</taxon>
        <taxon>Elateridae</taxon>
        <taxon>Agrypninae</taxon>
        <taxon>Pyrophorini</taxon>
        <taxon>Ignelater</taxon>
    </lineage>
</organism>
<comment type="caution">
    <text evidence="2">The sequence shown here is derived from an EMBL/GenBank/DDBJ whole genome shotgun (WGS) entry which is preliminary data.</text>
</comment>
<dbReference type="OrthoDB" id="8063529at2759"/>
<dbReference type="PANTHER" id="PTHR47027">
    <property type="entry name" value="REVERSE TRANSCRIPTASE DOMAIN-CONTAINING PROTEIN"/>
    <property type="match status" value="1"/>
</dbReference>
<sequence>MEDRRTNDTEQTAKIGQYQAGFKEGKSAIDNTFALKQIQGKYKKKKIHVQALFLNFKQALDRINRKAIYEKIQYLQLNLVQITLDRCLLNLISSLLFNIVLQVALRKGKIRLENNIFQNSFERVAYTNDLVLLARTREELKYLLEDIQHEVYAVGLEINEEKLKIFNIREKKTRRQAIIEGAHI</sequence>
<dbReference type="EMBL" id="VTPC01090950">
    <property type="protein sequence ID" value="KAF2880575.1"/>
    <property type="molecule type" value="Genomic_DNA"/>
</dbReference>
<reference evidence="2" key="1">
    <citation type="submission" date="2019-08" db="EMBL/GenBank/DDBJ databases">
        <title>The genome of the North American firefly Photinus pyralis.</title>
        <authorList>
            <consortium name="Photinus pyralis genome working group"/>
            <person name="Fallon T.R."/>
            <person name="Sander Lower S.E."/>
            <person name="Weng J.-K."/>
        </authorList>
    </citation>
    <scope>NUCLEOTIDE SEQUENCE</scope>
    <source>
        <strain evidence="2">TRF0915ILg1</strain>
        <tissue evidence="2">Whole body</tissue>
    </source>
</reference>
<accession>A0A8K0FW69</accession>
<dbReference type="InterPro" id="IPR000477">
    <property type="entry name" value="RT_dom"/>
</dbReference>
<proteinExistence type="predicted"/>
<evidence type="ECO:0000313" key="2">
    <source>
        <dbReference type="EMBL" id="KAF2880575.1"/>
    </source>
</evidence>
<dbReference type="Proteomes" id="UP000801492">
    <property type="component" value="Unassembled WGS sequence"/>
</dbReference>
<protein>
    <recommendedName>
        <fullName evidence="1">Reverse transcriptase domain-containing protein</fullName>
    </recommendedName>
</protein>
<name>A0A8K0FW69_IGNLU</name>
<evidence type="ECO:0000313" key="3">
    <source>
        <dbReference type="Proteomes" id="UP000801492"/>
    </source>
</evidence>
<dbReference type="AlphaFoldDB" id="A0A8K0FW69"/>